<dbReference type="Gene3D" id="3.30.420.10">
    <property type="entry name" value="Ribonuclease H-like superfamily/Ribonuclease H"/>
    <property type="match status" value="1"/>
</dbReference>
<name>A0A7R9D0H3_TIMCR</name>
<proteinExistence type="predicted"/>
<protein>
    <submittedName>
        <fullName evidence="1">Uncharacterized protein</fullName>
    </submittedName>
</protein>
<sequence length="346" mass="38840">MKASTTVNMPYRSKAFGDMCFSWGIRHVNTSPYNPSPNHVERFNLNLNDVDPLLSEVGDHPFVEKCELAFENLHKSHRKVASTYNRRRVPVLFKVGGSVVCKCFPLSSVVDKSSAKLAYKWSGSWSIHRFLTPVSVLLREIADLSLTPSGSCEPPQGCWTMSQCPALFRGLPLPVVFSPPFSCLRGPSTGLSHGMRKEVSYRLDRWTPLSEVMVADLYGSGRKDIVEVSSARAYVLLQELFKGRRAATKIASGKIGERESLQHMSRKIEIQLNIEKVDLLTTLSQHTSDDCSSKQDSITYNLSSPETTEREPFLWRHLTKPKPQTRLLTLSTSQHQISSPNQTLDT</sequence>
<dbReference type="InterPro" id="IPR036397">
    <property type="entry name" value="RNaseH_sf"/>
</dbReference>
<organism evidence="1">
    <name type="scientific">Timema cristinae</name>
    <name type="common">Walking stick</name>
    <dbReference type="NCBI Taxonomy" id="61476"/>
    <lineage>
        <taxon>Eukaryota</taxon>
        <taxon>Metazoa</taxon>
        <taxon>Ecdysozoa</taxon>
        <taxon>Arthropoda</taxon>
        <taxon>Hexapoda</taxon>
        <taxon>Insecta</taxon>
        <taxon>Pterygota</taxon>
        <taxon>Neoptera</taxon>
        <taxon>Polyneoptera</taxon>
        <taxon>Phasmatodea</taxon>
        <taxon>Timematodea</taxon>
        <taxon>Timematoidea</taxon>
        <taxon>Timematidae</taxon>
        <taxon>Timema</taxon>
    </lineage>
</organism>
<evidence type="ECO:0000313" key="1">
    <source>
        <dbReference type="EMBL" id="CAD7404815.1"/>
    </source>
</evidence>
<dbReference type="AlphaFoldDB" id="A0A7R9D0H3"/>
<reference evidence="1" key="1">
    <citation type="submission" date="2020-11" db="EMBL/GenBank/DDBJ databases">
        <authorList>
            <person name="Tran Van P."/>
        </authorList>
    </citation>
    <scope>NUCLEOTIDE SEQUENCE</scope>
</reference>
<dbReference type="InterPro" id="IPR012337">
    <property type="entry name" value="RNaseH-like_sf"/>
</dbReference>
<gene>
    <name evidence="1" type="ORF">TCEB3V08_LOCUS7679</name>
</gene>
<accession>A0A7R9D0H3</accession>
<dbReference type="GO" id="GO:0003676">
    <property type="term" value="F:nucleic acid binding"/>
    <property type="evidence" value="ECO:0007669"/>
    <property type="project" value="InterPro"/>
</dbReference>
<dbReference type="EMBL" id="OC319270">
    <property type="protein sequence ID" value="CAD7404815.1"/>
    <property type="molecule type" value="Genomic_DNA"/>
</dbReference>
<dbReference type="SUPFAM" id="SSF53098">
    <property type="entry name" value="Ribonuclease H-like"/>
    <property type="match status" value="1"/>
</dbReference>